<evidence type="ECO:0000256" key="9">
    <source>
        <dbReference type="ARBA" id="ARBA00022989"/>
    </source>
</evidence>
<dbReference type="Gene3D" id="3.40.50.10140">
    <property type="entry name" value="Toll/interleukin-1 receptor homology (TIR) domain"/>
    <property type="match status" value="1"/>
</dbReference>
<dbReference type="InterPro" id="IPR001611">
    <property type="entry name" value="Leu-rich_rpt"/>
</dbReference>
<comment type="subcellular location">
    <subcellularLocation>
        <location evidence="1">Membrane</location>
        <topology evidence="1">Single-pass type I membrane protein</topology>
    </subcellularLocation>
</comment>
<dbReference type="PROSITE" id="PS50104">
    <property type="entry name" value="TIR"/>
    <property type="match status" value="1"/>
</dbReference>
<dbReference type="PRINTS" id="PR01537">
    <property type="entry name" value="INTRLKN1R1F"/>
</dbReference>
<dbReference type="Pfam" id="PF13855">
    <property type="entry name" value="LRR_8"/>
    <property type="match status" value="2"/>
</dbReference>
<dbReference type="PROSITE" id="PS51450">
    <property type="entry name" value="LRR"/>
    <property type="match status" value="1"/>
</dbReference>
<accession>A0A8S3T1W6</accession>
<evidence type="ECO:0000256" key="8">
    <source>
        <dbReference type="ARBA" id="ARBA00022859"/>
    </source>
</evidence>
<keyword evidence="3" id="KW-0399">Innate immunity</keyword>
<evidence type="ECO:0000256" key="2">
    <source>
        <dbReference type="ARBA" id="ARBA00009634"/>
    </source>
</evidence>
<dbReference type="OrthoDB" id="6122780at2759"/>
<keyword evidence="11" id="KW-0675">Receptor</keyword>
<evidence type="ECO:0000256" key="7">
    <source>
        <dbReference type="ARBA" id="ARBA00022737"/>
    </source>
</evidence>
<evidence type="ECO:0000256" key="4">
    <source>
        <dbReference type="ARBA" id="ARBA00022614"/>
    </source>
</evidence>
<sequence length="843" mass="98069">MDRMKTLTVVWLVLSSIISIVSGKKCPLDPPCKCTQKTEKIDCSSKNLTEIPPLPRNLSEINFNGNLITEIPDDVFQHNDQLESLDLSHNIISKLRERSFSGLVSLKRLLLNNNNIIAVHKYALTVFKSLIELNFKRNPYDSLDLNLTGISLVTAKLDFRQPNNMSRMFWRMPNLRNLDVSGFSGECNVKTLTAQVFRLLPKIETINVSKCSINYIYKGTFRELSYLTNLDVSVNRCLKFTGIENITYDLPYTSIKTLNINRVHQNFELNTQITITNVQNLRNTTLETLHIDGNRIQLIEPGALLHLPKTMRNLFAAENEFSYIFYGGFIDDITKVQGQFVNISNLFAVHNPTEVPETCDFVEDSCIRSKDSQILSQLYMHPQLVVNKTYPAFIPVSVPPNLTTFICRGCNLRYEIPLVFLTSNKLKYIDASSNIFFSWTGPLKSLDNLEYVNISNNFCSNISKNFFIGLRNLKYLYIQNNLLGFVLPKDVDGEILRDVKKLEEIDLSLNRIQQLPWMFFKQQRLLRKLTISNNMLENITFDLSHMDHLMYLDISKNRLSSLSQSFRDQLQEKFKQNEELKVDISGNNFQCICDNVHFVQWVSIYHPYLDNLHLTSCQLKDRTTLNLKEAQHIYDMLRKDCSSYTALVIGIAILIAFCGSIVLWGMIYRYRWKIRYLYYIIKSKYHGTIKTPTSTDTREYKYDAFISYDEHDSDFVHNNLLHQLERDGGLKLCIHKRDFVPGNDIAANITSSIHVSRKVIIVMSCHFLESYWCMFEYNMARMESIYSRDKENILFMIFLEQIRPGQLPLHILELVQDQSYIEYPNDEYGNTVFWEKLREVLAH</sequence>
<comment type="caution">
    <text evidence="16">The sequence shown here is derived from an EMBL/GenBank/DDBJ whole genome shotgun (WGS) entry which is preliminary data.</text>
</comment>
<keyword evidence="9 13" id="KW-1133">Transmembrane helix</keyword>
<dbReference type="SMART" id="SM00369">
    <property type="entry name" value="LRR_TYP"/>
    <property type="match status" value="8"/>
</dbReference>
<dbReference type="InterPro" id="IPR032675">
    <property type="entry name" value="LRR_dom_sf"/>
</dbReference>
<evidence type="ECO:0000256" key="6">
    <source>
        <dbReference type="ARBA" id="ARBA00022729"/>
    </source>
</evidence>
<dbReference type="InterPro" id="IPR003591">
    <property type="entry name" value="Leu-rich_rpt_typical-subtyp"/>
</dbReference>
<keyword evidence="4" id="KW-0433">Leucine-rich repeat</keyword>
<keyword evidence="8" id="KW-0391">Immunity</keyword>
<dbReference type="InterPro" id="IPR000157">
    <property type="entry name" value="TIR_dom"/>
</dbReference>
<keyword evidence="12" id="KW-0325">Glycoprotein</keyword>
<evidence type="ECO:0000313" key="17">
    <source>
        <dbReference type="Proteomes" id="UP000683360"/>
    </source>
</evidence>
<dbReference type="SUPFAM" id="SSF52058">
    <property type="entry name" value="L domain-like"/>
    <property type="match status" value="2"/>
</dbReference>
<name>A0A8S3T1W6_MYTED</name>
<dbReference type="SMART" id="SM00255">
    <property type="entry name" value="TIR"/>
    <property type="match status" value="1"/>
</dbReference>
<dbReference type="InterPro" id="IPR035897">
    <property type="entry name" value="Toll_tir_struct_dom_sf"/>
</dbReference>
<keyword evidence="17" id="KW-1185">Reference proteome</keyword>
<dbReference type="InterPro" id="IPR017241">
    <property type="entry name" value="Toll-like_receptor"/>
</dbReference>
<comment type="similarity">
    <text evidence="2">Belongs to the Toll-like receptor family.</text>
</comment>
<keyword evidence="6 14" id="KW-0732">Signal</keyword>
<dbReference type="PANTHER" id="PTHR24365:SF530">
    <property type="entry name" value="MSTPROX-RELATED"/>
    <property type="match status" value="1"/>
</dbReference>
<dbReference type="PIRSF" id="PIRSF037595">
    <property type="entry name" value="Toll-like_receptor"/>
    <property type="match status" value="1"/>
</dbReference>
<organism evidence="16 17">
    <name type="scientific">Mytilus edulis</name>
    <name type="common">Blue mussel</name>
    <dbReference type="NCBI Taxonomy" id="6550"/>
    <lineage>
        <taxon>Eukaryota</taxon>
        <taxon>Metazoa</taxon>
        <taxon>Spiralia</taxon>
        <taxon>Lophotrochozoa</taxon>
        <taxon>Mollusca</taxon>
        <taxon>Bivalvia</taxon>
        <taxon>Autobranchia</taxon>
        <taxon>Pteriomorphia</taxon>
        <taxon>Mytilida</taxon>
        <taxon>Mytiloidea</taxon>
        <taxon>Mytilidae</taxon>
        <taxon>Mytilinae</taxon>
        <taxon>Mytilus</taxon>
    </lineage>
</organism>
<keyword evidence="5 13" id="KW-0812">Transmembrane</keyword>
<reference evidence="16" key="1">
    <citation type="submission" date="2021-03" db="EMBL/GenBank/DDBJ databases">
        <authorList>
            <person name="Bekaert M."/>
        </authorList>
    </citation>
    <scope>NUCLEOTIDE SEQUENCE</scope>
</reference>
<evidence type="ECO:0000256" key="14">
    <source>
        <dbReference type="SAM" id="SignalP"/>
    </source>
</evidence>
<feature type="chain" id="PRO_5035765262" description="TIR domain-containing protein" evidence="14">
    <location>
        <begin position="24"/>
        <end position="843"/>
    </location>
</feature>
<dbReference type="Gene3D" id="3.80.10.10">
    <property type="entry name" value="Ribonuclease Inhibitor"/>
    <property type="match status" value="3"/>
</dbReference>
<evidence type="ECO:0000259" key="15">
    <source>
        <dbReference type="PROSITE" id="PS50104"/>
    </source>
</evidence>
<evidence type="ECO:0000256" key="13">
    <source>
        <dbReference type="SAM" id="Phobius"/>
    </source>
</evidence>
<dbReference type="EMBL" id="CAJPWZ010001968">
    <property type="protein sequence ID" value="CAG2227585.1"/>
    <property type="molecule type" value="Genomic_DNA"/>
</dbReference>
<dbReference type="Pfam" id="PF01582">
    <property type="entry name" value="TIR"/>
    <property type="match status" value="1"/>
</dbReference>
<dbReference type="PANTHER" id="PTHR24365">
    <property type="entry name" value="TOLL-LIKE RECEPTOR"/>
    <property type="match status" value="1"/>
</dbReference>
<evidence type="ECO:0000256" key="12">
    <source>
        <dbReference type="ARBA" id="ARBA00023180"/>
    </source>
</evidence>
<evidence type="ECO:0000256" key="3">
    <source>
        <dbReference type="ARBA" id="ARBA00022588"/>
    </source>
</evidence>
<evidence type="ECO:0000256" key="11">
    <source>
        <dbReference type="ARBA" id="ARBA00023170"/>
    </source>
</evidence>
<evidence type="ECO:0000256" key="10">
    <source>
        <dbReference type="ARBA" id="ARBA00023136"/>
    </source>
</evidence>
<dbReference type="SUPFAM" id="SSF52200">
    <property type="entry name" value="Toll/Interleukin receptor TIR domain"/>
    <property type="match status" value="1"/>
</dbReference>
<evidence type="ECO:0000256" key="1">
    <source>
        <dbReference type="ARBA" id="ARBA00004479"/>
    </source>
</evidence>
<evidence type="ECO:0000313" key="16">
    <source>
        <dbReference type="EMBL" id="CAG2227585.1"/>
    </source>
</evidence>
<proteinExistence type="inferred from homology"/>
<dbReference type="AlphaFoldDB" id="A0A8S3T1W6"/>
<evidence type="ECO:0000256" key="5">
    <source>
        <dbReference type="ARBA" id="ARBA00022692"/>
    </source>
</evidence>
<dbReference type="SMART" id="SM00365">
    <property type="entry name" value="LRR_SD22"/>
    <property type="match status" value="6"/>
</dbReference>
<protein>
    <recommendedName>
        <fullName evidence="15">TIR domain-containing protein</fullName>
    </recommendedName>
</protein>
<dbReference type="GO" id="GO:0045087">
    <property type="term" value="P:innate immune response"/>
    <property type="evidence" value="ECO:0007669"/>
    <property type="project" value="UniProtKB-KW"/>
</dbReference>
<dbReference type="GO" id="GO:0005886">
    <property type="term" value="C:plasma membrane"/>
    <property type="evidence" value="ECO:0007669"/>
    <property type="project" value="TreeGrafter"/>
</dbReference>
<dbReference type="GO" id="GO:0002224">
    <property type="term" value="P:toll-like receptor signaling pathway"/>
    <property type="evidence" value="ECO:0007669"/>
    <property type="project" value="InterPro"/>
</dbReference>
<gene>
    <name evidence="16" type="ORF">MEDL_40630</name>
</gene>
<feature type="domain" description="TIR" evidence="15">
    <location>
        <begin position="700"/>
        <end position="841"/>
    </location>
</feature>
<feature type="signal peptide" evidence="14">
    <location>
        <begin position="1"/>
        <end position="23"/>
    </location>
</feature>
<keyword evidence="7" id="KW-0677">Repeat</keyword>
<dbReference type="FunFam" id="3.40.50.10140:FF:000001">
    <property type="entry name" value="Toll-like receptor 2"/>
    <property type="match status" value="1"/>
</dbReference>
<dbReference type="GO" id="GO:0004888">
    <property type="term" value="F:transmembrane signaling receptor activity"/>
    <property type="evidence" value="ECO:0007669"/>
    <property type="project" value="InterPro"/>
</dbReference>
<feature type="transmembrane region" description="Helical" evidence="13">
    <location>
        <begin position="644"/>
        <end position="667"/>
    </location>
</feature>
<keyword evidence="10 13" id="KW-0472">Membrane</keyword>
<dbReference type="Proteomes" id="UP000683360">
    <property type="component" value="Unassembled WGS sequence"/>
</dbReference>